<comment type="caution">
    <text evidence="2">The sequence shown here is derived from an EMBL/GenBank/DDBJ whole genome shotgun (WGS) entry which is preliminary data.</text>
</comment>
<organism evidence="2 3">
    <name type="scientific">Streptomyces griseoruber</name>
    <dbReference type="NCBI Taxonomy" id="1943"/>
    <lineage>
        <taxon>Bacteria</taxon>
        <taxon>Bacillati</taxon>
        <taxon>Actinomycetota</taxon>
        <taxon>Actinomycetes</taxon>
        <taxon>Kitasatosporales</taxon>
        <taxon>Streptomycetaceae</taxon>
        <taxon>Streptomyces</taxon>
    </lineage>
</organism>
<evidence type="ECO:0000256" key="1">
    <source>
        <dbReference type="SAM" id="MobiDB-lite"/>
    </source>
</evidence>
<sequence>MARVRNSFVHSIATCVPVGRHLTRSHHAQDHGRGGSRRRRAHRLVLQPDGTHTLAEATLAPDRSTLWTSPHTGKKYPTRWKITIPGEHATLNVKVYANDQELTVPGPRYEGGAAVTGTYDHHPVTGTTYVELTGGQ</sequence>
<dbReference type="SUPFAM" id="SSF159245">
    <property type="entry name" value="AttH-like"/>
    <property type="match status" value="1"/>
</dbReference>
<dbReference type="EMBL" id="LMWW01000025">
    <property type="protein sequence ID" value="KUN83292.1"/>
    <property type="molecule type" value="Genomic_DNA"/>
</dbReference>
<evidence type="ECO:0000313" key="3">
    <source>
        <dbReference type="Proteomes" id="UP000052982"/>
    </source>
</evidence>
<gene>
    <name evidence="2" type="ORF">AQJ64_17655</name>
</gene>
<dbReference type="Pfam" id="PF17186">
    <property type="entry name" value="Lipocalin_9"/>
    <property type="match status" value="1"/>
</dbReference>
<evidence type="ECO:0000313" key="2">
    <source>
        <dbReference type="EMBL" id="KUN83292.1"/>
    </source>
</evidence>
<name>A0A101T008_9ACTN</name>
<dbReference type="RefSeq" id="WP_055631643.1">
    <property type="nucleotide sequence ID" value="NZ_JBIRRP010000020.1"/>
</dbReference>
<dbReference type="Gene3D" id="2.40.370.10">
    <property type="entry name" value="AttH-like domain"/>
    <property type="match status" value="1"/>
</dbReference>
<dbReference type="InterPro" id="IPR023374">
    <property type="entry name" value="AttH-like_dom_sf"/>
</dbReference>
<proteinExistence type="predicted"/>
<dbReference type="Proteomes" id="UP000052982">
    <property type="component" value="Unassembled WGS sequence"/>
</dbReference>
<accession>A0A101T008</accession>
<feature type="region of interest" description="Disordered" evidence="1">
    <location>
        <begin position="20"/>
        <end position="41"/>
    </location>
</feature>
<protein>
    <submittedName>
        <fullName evidence="2">Uncharacterized protein</fullName>
    </submittedName>
</protein>
<reference evidence="2 3" key="1">
    <citation type="submission" date="2015-10" db="EMBL/GenBank/DDBJ databases">
        <title>Draft genome sequence of Streptomyces griseoruber DSM 40281, type strain for the species Streptomyces griseoruber.</title>
        <authorList>
            <person name="Ruckert C."/>
            <person name="Winkler A."/>
            <person name="Kalinowski J."/>
            <person name="Kampfer P."/>
            <person name="Glaeser S."/>
        </authorList>
    </citation>
    <scope>NUCLEOTIDE SEQUENCE [LARGE SCALE GENOMIC DNA]</scope>
    <source>
        <strain evidence="2 3">DSM 40281</strain>
    </source>
</reference>
<dbReference type="PANTHER" id="PTHR38591">
    <property type="entry name" value="HYDROLASE"/>
    <property type="match status" value="1"/>
</dbReference>
<dbReference type="AlphaFoldDB" id="A0A101T008"/>
<keyword evidence="3" id="KW-1185">Reference proteome</keyword>
<dbReference type="STRING" id="1943.AQJ64_17655"/>
<dbReference type="PANTHER" id="PTHR38591:SF1">
    <property type="entry name" value="BLL1000 PROTEIN"/>
    <property type="match status" value="1"/>
</dbReference>